<protein>
    <submittedName>
        <fullName evidence="1">Uncharacterized protein</fullName>
    </submittedName>
</protein>
<dbReference type="AlphaFoldDB" id="A0A8X6H931"/>
<dbReference type="EMBL" id="BMAO01037633">
    <property type="protein sequence ID" value="GFR19078.1"/>
    <property type="molecule type" value="Genomic_DNA"/>
</dbReference>
<evidence type="ECO:0000313" key="2">
    <source>
        <dbReference type="Proteomes" id="UP000887116"/>
    </source>
</evidence>
<proteinExistence type="predicted"/>
<dbReference type="Proteomes" id="UP000887116">
    <property type="component" value="Unassembled WGS sequence"/>
</dbReference>
<comment type="caution">
    <text evidence="1">The sequence shown here is derived from an EMBL/GenBank/DDBJ whole genome shotgun (WGS) entry which is preliminary data.</text>
</comment>
<name>A0A8X6H931_TRICU</name>
<accession>A0A8X6H931</accession>
<sequence length="86" mass="10136">MEFEESKSAEFPELEELNLTASEKEAIRELKERMQMNVDEETYNDTFLFYSFLKDAKMEEKNEVGYNRAICSTRGMRKRASSCPSF</sequence>
<keyword evidence="2" id="KW-1185">Reference proteome</keyword>
<gene>
    <name evidence="1" type="ORF">TNCT_219301</name>
</gene>
<reference evidence="1" key="1">
    <citation type="submission" date="2020-07" db="EMBL/GenBank/DDBJ databases">
        <title>Multicomponent nature underlies the extraordinary mechanical properties of spider dragline silk.</title>
        <authorList>
            <person name="Kono N."/>
            <person name="Nakamura H."/>
            <person name="Mori M."/>
            <person name="Yoshida Y."/>
            <person name="Ohtoshi R."/>
            <person name="Malay A.D."/>
            <person name="Moran D.A.P."/>
            <person name="Tomita M."/>
            <person name="Numata K."/>
            <person name="Arakawa K."/>
        </authorList>
    </citation>
    <scope>NUCLEOTIDE SEQUENCE</scope>
</reference>
<organism evidence="1 2">
    <name type="scientific">Trichonephila clavata</name>
    <name type="common">Joro spider</name>
    <name type="synonym">Nephila clavata</name>
    <dbReference type="NCBI Taxonomy" id="2740835"/>
    <lineage>
        <taxon>Eukaryota</taxon>
        <taxon>Metazoa</taxon>
        <taxon>Ecdysozoa</taxon>
        <taxon>Arthropoda</taxon>
        <taxon>Chelicerata</taxon>
        <taxon>Arachnida</taxon>
        <taxon>Araneae</taxon>
        <taxon>Araneomorphae</taxon>
        <taxon>Entelegynae</taxon>
        <taxon>Araneoidea</taxon>
        <taxon>Nephilidae</taxon>
        <taxon>Trichonephila</taxon>
    </lineage>
</organism>
<evidence type="ECO:0000313" key="1">
    <source>
        <dbReference type="EMBL" id="GFR19078.1"/>
    </source>
</evidence>